<evidence type="ECO:0000313" key="3">
    <source>
        <dbReference type="Proteomes" id="UP000322981"/>
    </source>
</evidence>
<organism evidence="2 3">
    <name type="scientific">Thiohalocapsa marina</name>
    <dbReference type="NCBI Taxonomy" id="424902"/>
    <lineage>
        <taxon>Bacteria</taxon>
        <taxon>Pseudomonadati</taxon>
        <taxon>Pseudomonadota</taxon>
        <taxon>Gammaproteobacteria</taxon>
        <taxon>Chromatiales</taxon>
        <taxon>Chromatiaceae</taxon>
        <taxon>Thiohalocapsa</taxon>
    </lineage>
</organism>
<sequence>MNHRYVRLAGLVALAMLLASQTAVAGNKKLMTVNAAKLVAERAIVESVIGIKVRSREQVDNLVAEGVSVDAKTAASIKGIEFTDIIYDPEKDIAQAEASIRLGRVSNIVGRNIDFGGQTIRRVGFATSTPAMAGPLQALRAAELDAYKQLAKIVVGFKLDSRSSVRDYILESDSVRARMMAAIYGAELVGYRWDEDGNAYVNMRLRFGAVQDVLKQRILYDNEVIEVEGVGAQIDDFNAPVEGFGAGEFKGRAAIREGVIDVPVGMPPMGVRPAEVPPGGGADLH</sequence>
<feature type="chain" id="PRO_5024276648" evidence="1">
    <location>
        <begin position="26"/>
        <end position="285"/>
    </location>
</feature>
<dbReference type="AlphaFoldDB" id="A0A5M8FHA4"/>
<name>A0A5M8FHA4_9GAMM</name>
<gene>
    <name evidence="2" type="ORF">F2Q65_13575</name>
</gene>
<accession>A0A5M8FHA4</accession>
<dbReference type="EMBL" id="VWXX01000024">
    <property type="protein sequence ID" value="KAA6184097.1"/>
    <property type="molecule type" value="Genomic_DNA"/>
</dbReference>
<dbReference type="Proteomes" id="UP000322981">
    <property type="component" value="Unassembled WGS sequence"/>
</dbReference>
<dbReference type="OrthoDB" id="7348506at2"/>
<keyword evidence="1" id="KW-0732">Signal</keyword>
<feature type="signal peptide" evidence="1">
    <location>
        <begin position="1"/>
        <end position="25"/>
    </location>
</feature>
<keyword evidence="3" id="KW-1185">Reference proteome</keyword>
<comment type="caution">
    <text evidence="2">The sequence shown here is derived from an EMBL/GenBank/DDBJ whole genome shotgun (WGS) entry which is preliminary data.</text>
</comment>
<proteinExistence type="predicted"/>
<evidence type="ECO:0000256" key="1">
    <source>
        <dbReference type="SAM" id="SignalP"/>
    </source>
</evidence>
<protein>
    <submittedName>
        <fullName evidence="2">Uncharacterized protein</fullName>
    </submittedName>
</protein>
<evidence type="ECO:0000313" key="2">
    <source>
        <dbReference type="EMBL" id="KAA6184097.1"/>
    </source>
</evidence>
<dbReference type="RefSeq" id="WP_150093951.1">
    <property type="nucleotide sequence ID" value="NZ_JBFUOH010000053.1"/>
</dbReference>
<reference evidence="2 3" key="1">
    <citation type="submission" date="2019-09" db="EMBL/GenBank/DDBJ databases">
        <title>Whole-genome sequence of the purple sulfur bacterium Thiohalocapsa marina DSM 19078.</title>
        <authorList>
            <person name="Kyndt J.A."/>
            <person name="Meyer T.E."/>
        </authorList>
    </citation>
    <scope>NUCLEOTIDE SEQUENCE [LARGE SCALE GENOMIC DNA]</scope>
    <source>
        <strain evidence="2 3">DSM 19078</strain>
    </source>
</reference>